<evidence type="ECO:0000313" key="10">
    <source>
        <dbReference type="Proteomes" id="UP001168877"/>
    </source>
</evidence>
<keyword evidence="5" id="KW-0175">Coiled coil</keyword>
<name>A0AA39VEH7_ACESA</name>
<evidence type="ECO:0000256" key="1">
    <source>
        <dbReference type="ARBA" id="ARBA00004167"/>
    </source>
</evidence>
<organism evidence="9 10">
    <name type="scientific">Acer saccharum</name>
    <name type="common">Sugar maple</name>
    <dbReference type="NCBI Taxonomy" id="4024"/>
    <lineage>
        <taxon>Eukaryota</taxon>
        <taxon>Viridiplantae</taxon>
        <taxon>Streptophyta</taxon>
        <taxon>Embryophyta</taxon>
        <taxon>Tracheophyta</taxon>
        <taxon>Spermatophyta</taxon>
        <taxon>Magnoliopsida</taxon>
        <taxon>eudicotyledons</taxon>
        <taxon>Gunneridae</taxon>
        <taxon>Pentapetalae</taxon>
        <taxon>rosids</taxon>
        <taxon>malvids</taxon>
        <taxon>Sapindales</taxon>
        <taxon>Sapindaceae</taxon>
        <taxon>Hippocastanoideae</taxon>
        <taxon>Acereae</taxon>
        <taxon>Acer</taxon>
    </lineage>
</organism>
<keyword evidence="4 7" id="KW-0472">Membrane</keyword>
<feature type="compositionally biased region" description="Basic and acidic residues" evidence="6">
    <location>
        <begin position="426"/>
        <end position="440"/>
    </location>
</feature>
<sequence>MAADAILLVKAQRNVQGFTTILTSTACEWFLIFLLLINAVISYLSTKFARYCQLQLPCIFCSRLDHVLGNEKPEFYRNLLCSNHRLEISSLVSCHIHSKLADGHDMCDDCLFSSSTKCNSNPEMHTPFLGKLGFDVIGCGPQSSLLNSDFGPVSMSKRLCSCCNKPWMSRKNMQRLLQLKSPLPRISKPNIPLPRRLNRRDGLKKIRDKFSGPAVPHLRVGKSTFDSLPRVGYSELKCSSDSESEFPFSDDDDGTSIIRDINEAKDDSSKPRVIKCSTPDVSSWQELGELNWQQPDQKTHPSPLPQLISLDDISLPSNTLEVPVGVSPISQSFNAPAPAEFISIVAMNPSFVVEIPVSEAANVTGATDALHVSKNHHEEMLKLLNSTAGAANVTGTIETRHISINHHEEISISGKGRETSGFVVEKPTEKERDRVTEDSKLLLTQDSSAQEIPLSINNTSPNVQGHGDNTDAPSSSGIQNFQKSTLVERSDSAGLESLDGSTVSEIEGESTLDRLKRQLEYDKKCMNALYEELDEERSASAIAANQAMAMITRLQEEKAALHMEALQYLRMMEEQAEYDVEALEKANDLLAEKEKEIQDLEAELEYYRFNYPDESMETIYEKRDSKKENVNIENMSLNHSKDDANIPCDSFSEVSQGNDNPNALIWSELENEKLYILQCLKSLESKLQRFAHNGTVHDISDNWYFEEEADVLHDQGEISDKDRTLISDQMEENDLSVPKDLPVANGNPPAQEGSNASVSKDQVVSKDNNHLVSNGKNDCMDCTKVDLVALGYEISDLNERLDALERLGVLSLTLILRWLSTSSCSRAPPLLCSTSSGPAIISTATLKRERETPVCTRMHIVSHFHLFWEVTGFTLRE</sequence>
<dbReference type="InterPro" id="IPR039306">
    <property type="entry name" value="MYOB"/>
</dbReference>
<reference evidence="9" key="1">
    <citation type="journal article" date="2022" name="Plant J.">
        <title>Strategies of tolerance reflected in two North American maple genomes.</title>
        <authorList>
            <person name="McEvoy S.L."/>
            <person name="Sezen U.U."/>
            <person name="Trouern-Trend A."/>
            <person name="McMahon S.M."/>
            <person name="Schaberg P.G."/>
            <person name="Yang J."/>
            <person name="Wegrzyn J.L."/>
            <person name="Swenson N.G."/>
        </authorList>
    </citation>
    <scope>NUCLEOTIDE SEQUENCE</scope>
    <source>
        <strain evidence="9">NS2018</strain>
    </source>
</reference>
<reference evidence="9" key="2">
    <citation type="submission" date="2023-06" db="EMBL/GenBank/DDBJ databases">
        <authorList>
            <person name="Swenson N.G."/>
            <person name="Wegrzyn J.L."/>
            <person name="Mcevoy S.L."/>
        </authorList>
    </citation>
    <scope>NUCLEOTIDE SEQUENCE</scope>
    <source>
        <strain evidence="9">NS2018</strain>
        <tissue evidence="9">Leaf</tissue>
    </source>
</reference>
<comment type="subcellular location">
    <subcellularLocation>
        <location evidence="1">Membrane</location>
        <topology evidence="1">Single-pass membrane protein</topology>
    </subcellularLocation>
</comment>
<evidence type="ECO:0000256" key="2">
    <source>
        <dbReference type="ARBA" id="ARBA00022692"/>
    </source>
</evidence>
<evidence type="ECO:0000256" key="7">
    <source>
        <dbReference type="SAM" id="Phobius"/>
    </source>
</evidence>
<dbReference type="PANTHER" id="PTHR31448">
    <property type="entry name" value="MYOSIN-BINDING PROTEIN 2"/>
    <property type="match status" value="1"/>
</dbReference>
<evidence type="ECO:0000256" key="6">
    <source>
        <dbReference type="SAM" id="MobiDB-lite"/>
    </source>
</evidence>
<feature type="compositionally biased region" description="Polar residues" evidence="6">
    <location>
        <begin position="442"/>
        <end position="463"/>
    </location>
</feature>
<evidence type="ECO:0000256" key="5">
    <source>
        <dbReference type="SAM" id="Coils"/>
    </source>
</evidence>
<dbReference type="Proteomes" id="UP001168877">
    <property type="component" value="Unassembled WGS sequence"/>
</dbReference>
<dbReference type="PANTHER" id="PTHR31448:SF39">
    <property type="entry name" value="MYOSIN-BINDING PROTEIN 4-RELATED"/>
    <property type="match status" value="1"/>
</dbReference>
<dbReference type="GO" id="GO:0016020">
    <property type="term" value="C:membrane"/>
    <property type="evidence" value="ECO:0007669"/>
    <property type="project" value="UniProtKB-SubCell"/>
</dbReference>
<feature type="region of interest" description="Disordered" evidence="6">
    <location>
        <begin position="413"/>
        <end position="478"/>
    </location>
</feature>
<feature type="domain" description="GTD-binding" evidence="8">
    <location>
        <begin position="510"/>
        <end position="608"/>
    </location>
</feature>
<evidence type="ECO:0000259" key="8">
    <source>
        <dbReference type="PROSITE" id="PS51775"/>
    </source>
</evidence>
<dbReference type="Pfam" id="PF04576">
    <property type="entry name" value="Zein-binding"/>
    <property type="match status" value="1"/>
</dbReference>
<dbReference type="GO" id="GO:0080115">
    <property type="term" value="F:myosin XI tail binding"/>
    <property type="evidence" value="ECO:0007669"/>
    <property type="project" value="UniProtKB-ARBA"/>
</dbReference>
<feature type="coiled-coil region" evidence="5">
    <location>
        <begin position="516"/>
        <end position="610"/>
    </location>
</feature>
<dbReference type="InterPro" id="IPR007656">
    <property type="entry name" value="GTD-bd"/>
</dbReference>
<dbReference type="EMBL" id="JAUESC010000384">
    <property type="protein sequence ID" value="KAK0583179.1"/>
    <property type="molecule type" value="Genomic_DNA"/>
</dbReference>
<feature type="region of interest" description="Disordered" evidence="6">
    <location>
        <begin position="732"/>
        <end position="765"/>
    </location>
</feature>
<dbReference type="AlphaFoldDB" id="A0AA39VEH7"/>
<comment type="caution">
    <text evidence="9">The sequence shown here is derived from an EMBL/GenBank/DDBJ whole genome shotgun (WGS) entry which is preliminary data.</text>
</comment>
<keyword evidence="2 7" id="KW-0812">Transmembrane</keyword>
<proteinExistence type="predicted"/>
<evidence type="ECO:0000256" key="4">
    <source>
        <dbReference type="ARBA" id="ARBA00023136"/>
    </source>
</evidence>
<feature type="compositionally biased region" description="Polar residues" evidence="6">
    <location>
        <begin position="752"/>
        <end position="762"/>
    </location>
</feature>
<accession>A0AA39VEH7</accession>
<evidence type="ECO:0000256" key="3">
    <source>
        <dbReference type="ARBA" id="ARBA00022989"/>
    </source>
</evidence>
<feature type="transmembrane region" description="Helical" evidence="7">
    <location>
        <begin position="21"/>
        <end position="44"/>
    </location>
</feature>
<dbReference type="PROSITE" id="PS51775">
    <property type="entry name" value="GTD_BINDING"/>
    <property type="match status" value="1"/>
</dbReference>
<keyword evidence="10" id="KW-1185">Reference proteome</keyword>
<gene>
    <name evidence="9" type="ORF">LWI29_034341</name>
</gene>
<protein>
    <recommendedName>
        <fullName evidence="8">GTD-binding domain-containing protein</fullName>
    </recommendedName>
</protein>
<keyword evidence="3 7" id="KW-1133">Transmembrane helix</keyword>
<evidence type="ECO:0000313" key="9">
    <source>
        <dbReference type="EMBL" id="KAK0583179.1"/>
    </source>
</evidence>